<feature type="region of interest" description="Disordered" evidence="1">
    <location>
        <begin position="420"/>
        <end position="439"/>
    </location>
</feature>
<keyword evidence="2" id="KW-0812">Transmembrane</keyword>
<evidence type="ECO:0000256" key="1">
    <source>
        <dbReference type="SAM" id="MobiDB-lite"/>
    </source>
</evidence>
<evidence type="ECO:0008006" key="5">
    <source>
        <dbReference type="Google" id="ProtNLM"/>
    </source>
</evidence>
<gene>
    <name evidence="4" type="ORF">BRAFLDRAFT_97503</name>
</gene>
<evidence type="ECO:0000256" key="2">
    <source>
        <dbReference type="SAM" id="Phobius"/>
    </source>
</evidence>
<organism>
    <name type="scientific">Branchiostoma floridae</name>
    <name type="common">Florida lancelet</name>
    <name type="synonym">Amphioxus</name>
    <dbReference type="NCBI Taxonomy" id="7739"/>
    <lineage>
        <taxon>Eukaryota</taxon>
        <taxon>Metazoa</taxon>
        <taxon>Chordata</taxon>
        <taxon>Cephalochordata</taxon>
        <taxon>Leptocardii</taxon>
        <taxon>Amphioxiformes</taxon>
        <taxon>Branchiostomatidae</taxon>
        <taxon>Branchiostoma</taxon>
    </lineage>
</organism>
<feature type="signal peptide" evidence="3">
    <location>
        <begin position="1"/>
        <end position="24"/>
    </location>
</feature>
<evidence type="ECO:0000256" key="3">
    <source>
        <dbReference type="SAM" id="SignalP"/>
    </source>
</evidence>
<reference evidence="4" key="1">
    <citation type="journal article" date="2008" name="Nature">
        <title>The amphioxus genome and the evolution of the chordate karyotype.</title>
        <authorList>
            <consortium name="US DOE Joint Genome Institute (JGI-PGF)"/>
            <person name="Putnam N.H."/>
            <person name="Butts T."/>
            <person name="Ferrier D.E.K."/>
            <person name="Furlong R.F."/>
            <person name="Hellsten U."/>
            <person name="Kawashima T."/>
            <person name="Robinson-Rechavi M."/>
            <person name="Shoguchi E."/>
            <person name="Terry A."/>
            <person name="Yu J.-K."/>
            <person name="Benito-Gutierrez E.L."/>
            <person name="Dubchak I."/>
            <person name="Garcia-Fernandez J."/>
            <person name="Gibson-Brown J.J."/>
            <person name="Grigoriev I.V."/>
            <person name="Horton A.C."/>
            <person name="de Jong P.J."/>
            <person name="Jurka J."/>
            <person name="Kapitonov V.V."/>
            <person name="Kohara Y."/>
            <person name="Kuroki Y."/>
            <person name="Lindquist E."/>
            <person name="Lucas S."/>
            <person name="Osoegawa K."/>
            <person name="Pennacchio L.A."/>
            <person name="Salamov A.A."/>
            <person name="Satou Y."/>
            <person name="Sauka-Spengler T."/>
            <person name="Schmutz J."/>
            <person name="Shin-I T."/>
            <person name="Toyoda A."/>
            <person name="Bronner-Fraser M."/>
            <person name="Fujiyama A."/>
            <person name="Holland L.Z."/>
            <person name="Holland P.W.H."/>
            <person name="Satoh N."/>
            <person name="Rokhsar D.S."/>
        </authorList>
    </citation>
    <scope>NUCLEOTIDE SEQUENCE [LARGE SCALE GENOMIC DNA]</scope>
    <source>
        <strain evidence="4">S238N-H82</strain>
        <tissue evidence="4">Testes</tissue>
    </source>
</reference>
<dbReference type="InParanoid" id="C3XXX6"/>
<dbReference type="EMBL" id="GG666472">
    <property type="protein sequence ID" value="EEN67030.1"/>
    <property type="molecule type" value="Genomic_DNA"/>
</dbReference>
<name>C3XXX6_BRAFL</name>
<keyword evidence="3" id="KW-0732">Signal</keyword>
<keyword evidence="2" id="KW-0472">Membrane</keyword>
<keyword evidence="2" id="KW-1133">Transmembrane helix</keyword>
<feature type="transmembrane region" description="Helical" evidence="2">
    <location>
        <begin position="104"/>
        <end position="127"/>
    </location>
</feature>
<accession>C3XXX6</accession>
<proteinExistence type="predicted"/>
<sequence length="439" mass="48030">MIACQTARMGALMVRCVLVLLVTAECVLRDCGLGRLAVAARALPTPAEQGVKPPGDVPLATVSPFPHVPITGALHPPLVYAQTEGAPLSQIDQPASHALSTADAISILCVATIVPILGIAFILYPCFRDGILEWRLQWVQKRRNQQKADVDASRLKNVRGSDPGICDIEWAFISSPPNRESLLQDVWSRSDDAALRTQRRQLNDEKGSRLPVQVLLPETPITQSRPEIPSPLSPDFPWRSMFSYGETFRRLQPPTWRSHQPQNDVTSSEEHSEHVFEFGALEKEQAHDDPFKRFNSDVAYGRDQGVVSEKRRRQFYSVSSLAETSDGSKTPSPVWVRRRSVVVIESTKIDASSGSDTVADKSPLRMAAWKTDASGTDNLKTLCQRNRTSSVEKNDNTLTSSTESDNSGHVICVCAEVHEHGNSSSSGNSVDGVGATGPS</sequence>
<dbReference type="AlphaFoldDB" id="C3XXX6"/>
<feature type="chain" id="PRO_5002933158" description="Membrane-associated protein" evidence="3">
    <location>
        <begin position="25"/>
        <end position="439"/>
    </location>
</feature>
<evidence type="ECO:0000313" key="4">
    <source>
        <dbReference type="EMBL" id="EEN67030.1"/>
    </source>
</evidence>
<protein>
    <recommendedName>
        <fullName evidence="5">Membrane-associated protein</fullName>
    </recommendedName>
</protein>